<evidence type="ECO:0000313" key="1">
    <source>
        <dbReference type="EMBL" id="WVZ09258.1"/>
    </source>
</evidence>
<proteinExistence type="predicted"/>
<name>A0AAQ3RY10_VIGMU</name>
<dbReference type="AlphaFoldDB" id="A0AAQ3RY10"/>
<reference evidence="1 2" key="1">
    <citation type="journal article" date="2023" name="Life. Sci Alliance">
        <title>Evolutionary insights into 3D genome organization and epigenetic landscape of Vigna mungo.</title>
        <authorList>
            <person name="Junaid A."/>
            <person name="Singh B."/>
            <person name="Bhatia S."/>
        </authorList>
    </citation>
    <scope>NUCLEOTIDE SEQUENCE [LARGE SCALE GENOMIC DNA]</scope>
    <source>
        <strain evidence="1">Urdbean</strain>
    </source>
</reference>
<keyword evidence="2" id="KW-1185">Reference proteome</keyword>
<gene>
    <name evidence="1" type="ORF">V8G54_013788</name>
</gene>
<evidence type="ECO:0000313" key="2">
    <source>
        <dbReference type="Proteomes" id="UP001374535"/>
    </source>
</evidence>
<dbReference type="EMBL" id="CP144696">
    <property type="protein sequence ID" value="WVZ09258.1"/>
    <property type="molecule type" value="Genomic_DNA"/>
</dbReference>
<dbReference type="Proteomes" id="UP001374535">
    <property type="component" value="Chromosome 5"/>
</dbReference>
<organism evidence="1 2">
    <name type="scientific">Vigna mungo</name>
    <name type="common">Black gram</name>
    <name type="synonym">Phaseolus mungo</name>
    <dbReference type="NCBI Taxonomy" id="3915"/>
    <lineage>
        <taxon>Eukaryota</taxon>
        <taxon>Viridiplantae</taxon>
        <taxon>Streptophyta</taxon>
        <taxon>Embryophyta</taxon>
        <taxon>Tracheophyta</taxon>
        <taxon>Spermatophyta</taxon>
        <taxon>Magnoliopsida</taxon>
        <taxon>eudicotyledons</taxon>
        <taxon>Gunneridae</taxon>
        <taxon>Pentapetalae</taxon>
        <taxon>rosids</taxon>
        <taxon>fabids</taxon>
        <taxon>Fabales</taxon>
        <taxon>Fabaceae</taxon>
        <taxon>Papilionoideae</taxon>
        <taxon>50 kb inversion clade</taxon>
        <taxon>NPAAA clade</taxon>
        <taxon>indigoferoid/millettioid clade</taxon>
        <taxon>Phaseoleae</taxon>
        <taxon>Vigna</taxon>
    </lineage>
</organism>
<accession>A0AAQ3RY10</accession>
<protein>
    <submittedName>
        <fullName evidence="1">Uncharacterized protein</fullName>
    </submittedName>
</protein>
<sequence length="142" mass="16071">MIWSQLKRNFMPSKTWPHKKISLSCECDPTVLQNLEHLKFDKNVGSFSKYEQKSNYSSAEGGFILETVGKVDELEPVFWSAVAIEKGLIDDRRDSEPSVSILLHNASQLLITSVNLPLSSPISTCKAWTVTYRVNSVHKQMN</sequence>